<dbReference type="EMBL" id="JPEP01000002">
    <property type="protein sequence ID" value="KEY18301.1"/>
    <property type="molecule type" value="Genomic_DNA"/>
</dbReference>
<proteinExistence type="predicted"/>
<keyword evidence="1" id="KW-0472">Membrane</keyword>
<reference evidence="2 3" key="1">
    <citation type="submission" date="2014-07" db="EMBL/GenBank/DDBJ databases">
        <authorList>
            <person name="Pisani N.G."/>
            <person name="Newman J.D."/>
        </authorList>
    </citation>
    <scope>NUCLEOTIDE SEQUENCE [LARGE SCALE GENOMIC DNA]</scope>
    <source>
        <strain evidence="2 3">LMG 24720</strain>
    </source>
</reference>
<gene>
    <name evidence="2" type="ORF">HY04_07215</name>
</gene>
<keyword evidence="3" id="KW-1185">Reference proteome</keyword>
<feature type="transmembrane region" description="Helical" evidence="1">
    <location>
        <begin position="12"/>
        <end position="31"/>
    </location>
</feature>
<name>A0ABR4TWG3_9FLAO</name>
<evidence type="ECO:0000313" key="2">
    <source>
        <dbReference type="EMBL" id="KEY18301.1"/>
    </source>
</evidence>
<evidence type="ECO:0000313" key="3">
    <source>
        <dbReference type="Proteomes" id="UP000028349"/>
    </source>
</evidence>
<organism evidence="2 3">
    <name type="scientific">Kaistella antarctica</name>
    <dbReference type="NCBI Taxonomy" id="266748"/>
    <lineage>
        <taxon>Bacteria</taxon>
        <taxon>Pseudomonadati</taxon>
        <taxon>Bacteroidota</taxon>
        <taxon>Flavobacteriia</taxon>
        <taxon>Flavobacteriales</taxon>
        <taxon>Weeksellaceae</taxon>
        <taxon>Chryseobacterium group</taxon>
        <taxon>Kaistella</taxon>
    </lineage>
</organism>
<comment type="caution">
    <text evidence="2">The sequence shown here is derived from an EMBL/GenBank/DDBJ whole genome shotgun (WGS) entry which is preliminary data.</text>
</comment>
<evidence type="ECO:0000256" key="1">
    <source>
        <dbReference type="SAM" id="Phobius"/>
    </source>
</evidence>
<keyword evidence="1" id="KW-0812">Transmembrane</keyword>
<keyword evidence="1" id="KW-1133">Transmembrane helix</keyword>
<sequence length="71" mass="8206">MSIKKAQYCYKHRTFIFSFLLFQIIARFFIWKLTCNPTSTEILFFEGPKALAKKRLGVEGGLSCPNNTLIN</sequence>
<protein>
    <submittedName>
        <fullName evidence="2">Uncharacterized protein</fullName>
    </submittedName>
</protein>
<dbReference type="Proteomes" id="UP000028349">
    <property type="component" value="Unassembled WGS sequence"/>
</dbReference>
<accession>A0ABR4TWG3</accession>